<keyword evidence="3" id="KW-1185">Reference proteome</keyword>
<keyword evidence="1" id="KW-0472">Membrane</keyword>
<dbReference type="Proteomes" id="UP001429564">
    <property type="component" value="Unassembled WGS sequence"/>
</dbReference>
<gene>
    <name evidence="2" type="ORF">DL239_02515</name>
</gene>
<accession>A0ABX0W2H9</accession>
<evidence type="ECO:0000256" key="1">
    <source>
        <dbReference type="SAM" id="Phobius"/>
    </source>
</evidence>
<reference evidence="2 3" key="1">
    <citation type="submission" date="2018-05" db="EMBL/GenBank/DDBJ databases">
        <authorList>
            <person name="Zhang Y.-J."/>
        </authorList>
    </citation>
    <scope>NUCLEOTIDE SEQUENCE [LARGE SCALE GENOMIC DNA]</scope>
    <source>
        <strain evidence="2 3">CY04</strain>
    </source>
</reference>
<feature type="transmembrane region" description="Helical" evidence="1">
    <location>
        <begin position="12"/>
        <end position="35"/>
    </location>
</feature>
<proteinExistence type="predicted"/>
<comment type="caution">
    <text evidence="2">The sequence shown here is derived from an EMBL/GenBank/DDBJ whole genome shotgun (WGS) entry which is preliminary data.</text>
</comment>
<name>A0ABX0W2H9_9RHOB</name>
<evidence type="ECO:0000313" key="2">
    <source>
        <dbReference type="EMBL" id="NIZ59845.1"/>
    </source>
</evidence>
<evidence type="ECO:0000313" key="3">
    <source>
        <dbReference type="Proteomes" id="UP001429564"/>
    </source>
</evidence>
<keyword evidence="1" id="KW-1133">Transmembrane helix</keyword>
<keyword evidence="1" id="KW-0812">Transmembrane</keyword>
<organism evidence="2 3">
    <name type="scientific">Parasedimentitalea denitrificans</name>
    <dbReference type="NCBI Taxonomy" id="2211118"/>
    <lineage>
        <taxon>Bacteria</taxon>
        <taxon>Pseudomonadati</taxon>
        <taxon>Pseudomonadota</taxon>
        <taxon>Alphaproteobacteria</taxon>
        <taxon>Rhodobacterales</taxon>
        <taxon>Paracoccaceae</taxon>
        <taxon>Parasedimentitalea</taxon>
    </lineage>
</organism>
<protein>
    <submittedName>
        <fullName evidence="2">Uncharacterized protein</fullName>
    </submittedName>
</protein>
<dbReference type="EMBL" id="QHLQ01000001">
    <property type="protein sequence ID" value="NIZ59845.1"/>
    <property type="molecule type" value="Genomic_DNA"/>
</dbReference>
<sequence>MKSLKLLATVPAVVFLLLEFWWTSALWAFAVYFMISWLPDVVRGLQQTESPKKEAAWAFFSANS</sequence>